<keyword evidence="4" id="KW-0675">Receptor</keyword>
<dbReference type="SMART" id="SM00267">
    <property type="entry name" value="GGDEF"/>
    <property type="match status" value="1"/>
</dbReference>
<accession>A0A3B0VZS3</accession>
<dbReference type="SMART" id="SM00448">
    <property type="entry name" value="REC"/>
    <property type="match status" value="1"/>
</dbReference>
<evidence type="ECO:0000259" key="3">
    <source>
        <dbReference type="PROSITE" id="PS50887"/>
    </source>
</evidence>
<dbReference type="Gene3D" id="3.30.70.270">
    <property type="match status" value="1"/>
</dbReference>
<keyword evidence="1" id="KW-0175">Coiled coil</keyword>
<dbReference type="PANTHER" id="PTHR45138">
    <property type="entry name" value="REGULATORY COMPONENTS OF SENSORY TRANSDUCTION SYSTEM"/>
    <property type="match status" value="1"/>
</dbReference>
<feature type="domain" description="GGDEF" evidence="3">
    <location>
        <begin position="188"/>
        <end position="323"/>
    </location>
</feature>
<dbReference type="Pfam" id="PF00072">
    <property type="entry name" value="Response_reg"/>
    <property type="match status" value="1"/>
</dbReference>
<dbReference type="EMBL" id="UOEX01000190">
    <property type="protein sequence ID" value="VAW36874.1"/>
    <property type="molecule type" value="Genomic_DNA"/>
</dbReference>
<organism evidence="4">
    <name type="scientific">hydrothermal vent metagenome</name>
    <dbReference type="NCBI Taxonomy" id="652676"/>
    <lineage>
        <taxon>unclassified sequences</taxon>
        <taxon>metagenomes</taxon>
        <taxon>ecological metagenomes</taxon>
    </lineage>
</organism>
<dbReference type="PROSITE" id="PS50887">
    <property type="entry name" value="GGDEF"/>
    <property type="match status" value="1"/>
</dbReference>
<dbReference type="InterPro" id="IPR029787">
    <property type="entry name" value="Nucleotide_cyclase"/>
</dbReference>
<reference evidence="4" key="1">
    <citation type="submission" date="2018-06" db="EMBL/GenBank/DDBJ databases">
        <authorList>
            <person name="Zhirakovskaya E."/>
        </authorList>
    </citation>
    <scope>NUCLEOTIDE SEQUENCE</scope>
</reference>
<dbReference type="InterPro" id="IPR043128">
    <property type="entry name" value="Rev_trsase/Diguanyl_cyclase"/>
</dbReference>
<dbReference type="GO" id="GO:0043709">
    <property type="term" value="P:cell adhesion involved in single-species biofilm formation"/>
    <property type="evidence" value="ECO:0007669"/>
    <property type="project" value="TreeGrafter"/>
</dbReference>
<dbReference type="PROSITE" id="PS50110">
    <property type="entry name" value="RESPONSE_REGULATORY"/>
    <property type="match status" value="1"/>
</dbReference>
<evidence type="ECO:0000259" key="2">
    <source>
        <dbReference type="PROSITE" id="PS50110"/>
    </source>
</evidence>
<dbReference type="SUPFAM" id="SSF52172">
    <property type="entry name" value="CheY-like"/>
    <property type="match status" value="1"/>
</dbReference>
<dbReference type="GO" id="GO:1902201">
    <property type="term" value="P:negative regulation of bacterial-type flagellum-dependent cell motility"/>
    <property type="evidence" value="ECO:0007669"/>
    <property type="project" value="TreeGrafter"/>
</dbReference>
<dbReference type="Pfam" id="PF00990">
    <property type="entry name" value="GGDEF"/>
    <property type="match status" value="1"/>
</dbReference>
<dbReference type="InterPro" id="IPR000160">
    <property type="entry name" value="GGDEF_dom"/>
</dbReference>
<sequence>MSILIIDDSAPIVRLLEAALQRNGYEDIYCASSGTEALEFLGVPQQNFKQVDCILLDIIMPSMDGITVCRKIKEHSFFTDTPIIMVTIRDEPETLHEAFEAGAVEYITKPVRELELITRVTSAVKLSKEITRRKIRETELLKIKAELEAANERLVELAITDQTTSVNNRRHFDKTLHNEWRRAFRDAKPLTMFIIEFDSYHEYIAEYGKAKADNCLKLIAQVFESSLHRVGDHICRYAENQFAICLSDTDLRGAMIVAGNMKDNIDYLKIDHPASKASPYISTSIGVAALQPRQGIELEDLRRQTEECLLQAIKEGRNRIIHA</sequence>
<dbReference type="GO" id="GO:0000160">
    <property type="term" value="P:phosphorelay signal transduction system"/>
    <property type="evidence" value="ECO:0007669"/>
    <property type="project" value="InterPro"/>
</dbReference>
<dbReference type="InterPro" id="IPR011006">
    <property type="entry name" value="CheY-like_superfamily"/>
</dbReference>
<evidence type="ECO:0000256" key="1">
    <source>
        <dbReference type="SAM" id="Coils"/>
    </source>
</evidence>
<name>A0A3B0VZS3_9ZZZZ</name>
<gene>
    <name evidence="4" type="ORF">MNBD_DELTA03-679</name>
</gene>
<dbReference type="GO" id="GO:0052621">
    <property type="term" value="F:diguanylate cyclase activity"/>
    <property type="evidence" value="ECO:0007669"/>
    <property type="project" value="TreeGrafter"/>
</dbReference>
<dbReference type="CDD" id="cd01949">
    <property type="entry name" value="GGDEF"/>
    <property type="match status" value="1"/>
</dbReference>
<dbReference type="InterPro" id="IPR050469">
    <property type="entry name" value="Diguanylate_Cyclase"/>
</dbReference>
<dbReference type="AlphaFoldDB" id="A0A3B0VZS3"/>
<evidence type="ECO:0000313" key="4">
    <source>
        <dbReference type="EMBL" id="VAW36874.1"/>
    </source>
</evidence>
<dbReference type="Gene3D" id="3.40.50.2300">
    <property type="match status" value="1"/>
</dbReference>
<feature type="domain" description="Response regulatory" evidence="2">
    <location>
        <begin position="2"/>
        <end position="124"/>
    </location>
</feature>
<dbReference type="GO" id="GO:0005886">
    <property type="term" value="C:plasma membrane"/>
    <property type="evidence" value="ECO:0007669"/>
    <property type="project" value="TreeGrafter"/>
</dbReference>
<protein>
    <submittedName>
        <fullName evidence="4">Chemotaxis regulator - transmits chemoreceptor signals to flagelllar motor components CheY</fullName>
    </submittedName>
</protein>
<dbReference type="NCBIfam" id="TIGR00254">
    <property type="entry name" value="GGDEF"/>
    <property type="match status" value="1"/>
</dbReference>
<dbReference type="PANTHER" id="PTHR45138:SF9">
    <property type="entry name" value="DIGUANYLATE CYCLASE DGCM-RELATED"/>
    <property type="match status" value="1"/>
</dbReference>
<dbReference type="InterPro" id="IPR001789">
    <property type="entry name" value="Sig_transdc_resp-reg_receiver"/>
</dbReference>
<dbReference type="SUPFAM" id="SSF55073">
    <property type="entry name" value="Nucleotide cyclase"/>
    <property type="match status" value="1"/>
</dbReference>
<feature type="coiled-coil region" evidence="1">
    <location>
        <begin position="133"/>
        <end position="160"/>
    </location>
</feature>
<proteinExistence type="predicted"/>